<dbReference type="SMART" id="SM00338">
    <property type="entry name" value="BRLZ"/>
    <property type="match status" value="1"/>
</dbReference>
<reference evidence="9" key="1">
    <citation type="journal article" date="2015" name="PLoS ONE">
        <title>An Insight into the Sialome of the Lone Star Tick, Amblyomma americanum, with a Glimpse on Its Time Dependent Gene Expression.</title>
        <authorList>
            <person name="Karim S."/>
            <person name="Ribeiro J.M."/>
        </authorList>
    </citation>
    <scope>NUCLEOTIDE SEQUENCE</scope>
    <source>
        <tissue evidence="9">Salivary gland</tissue>
    </source>
</reference>
<dbReference type="InterPro" id="IPR004827">
    <property type="entry name" value="bZIP"/>
</dbReference>
<proteinExistence type="evidence at transcript level"/>
<dbReference type="GO" id="GO:0001228">
    <property type="term" value="F:DNA-binding transcription activator activity, RNA polymerase II-specific"/>
    <property type="evidence" value="ECO:0007669"/>
    <property type="project" value="TreeGrafter"/>
</dbReference>
<keyword evidence="6" id="KW-0539">Nucleus</keyword>
<dbReference type="GO" id="GO:0005634">
    <property type="term" value="C:nucleus"/>
    <property type="evidence" value="ECO:0007669"/>
    <property type="project" value="UniProtKB-SubCell"/>
</dbReference>
<dbReference type="GO" id="GO:0000977">
    <property type="term" value="F:RNA polymerase II transcription regulatory region sequence-specific DNA binding"/>
    <property type="evidence" value="ECO:0007669"/>
    <property type="project" value="TreeGrafter"/>
</dbReference>
<dbReference type="PROSITE" id="PS50217">
    <property type="entry name" value="BZIP"/>
    <property type="match status" value="1"/>
</dbReference>
<feature type="region of interest" description="Disordered" evidence="7">
    <location>
        <begin position="241"/>
        <end position="276"/>
    </location>
</feature>
<dbReference type="InterPro" id="IPR046347">
    <property type="entry name" value="bZIP_sf"/>
</dbReference>
<evidence type="ECO:0000256" key="6">
    <source>
        <dbReference type="ARBA" id="ARBA00023242"/>
    </source>
</evidence>
<dbReference type="PROSITE" id="PS00036">
    <property type="entry name" value="BZIP_BASIC"/>
    <property type="match status" value="1"/>
</dbReference>
<evidence type="ECO:0000313" key="9">
    <source>
        <dbReference type="EMBL" id="JAG91400.1"/>
    </source>
</evidence>
<feature type="compositionally biased region" description="Basic residues" evidence="7">
    <location>
        <begin position="338"/>
        <end position="350"/>
    </location>
</feature>
<evidence type="ECO:0000259" key="8">
    <source>
        <dbReference type="PROSITE" id="PS50217"/>
    </source>
</evidence>
<dbReference type="CDD" id="cd14692">
    <property type="entry name" value="bZIP_ATF4"/>
    <property type="match status" value="1"/>
</dbReference>
<comment type="subcellular location">
    <subcellularLocation>
        <location evidence="1">Nucleus</location>
    </subcellularLocation>
</comment>
<keyword evidence="4" id="KW-0238">DNA-binding</keyword>
<feature type="region of interest" description="Disordered" evidence="7">
    <location>
        <begin position="293"/>
        <end position="381"/>
    </location>
</feature>
<keyword evidence="5" id="KW-0804">Transcription</keyword>
<feature type="compositionally biased region" description="Low complexity" evidence="7">
    <location>
        <begin position="241"/>
        <end position="255"/>
    </location>
</feature>
<dbReference type="PANTHER" id="PTHR13044:SF14">
    <property type="entry name" value="CRYPTOCEPHAL, ISOFORM A"/>
    <property type="match status" value="1"/>
</dbReference>
<feature type="compositionally biased region" description="Polar residues" evidence="7">
    <location>
        <begin position="318"/>
        <end position="333"/>
    </location>
</feature>
<feature type="compositionally biased region" description="Basic and acidic residues" evidence="7">
    <location>
        <begin position="351"/>
        <end position="371"/>
    </location>
</feature>
<name>A0A0C9R314_AMBAM</name>
<dbReference type="SUPFAM" id="SSF57959">
    <property type="entry name" value="Leucine zipper domain"/>
    <property type="match status" value="1"/>
</dbReference>
<dbReference type="AlphaFoldDB" id="A0A0C9R314"/>
<evidence type="ECO:0000256" key="7">
    <source>
        <dbReference type="SAM" id="MobiDB-lite"/>
    </source>
</evidence>
<evidence type="ECO:0000256" key="4">
    <source>
        <dbReference type="ARBA" id="ARBA00023125"/>
    </source>
</evidence>
<organism evidence="9">
    <name type="scientific">Amblyomma americanum</name>
    <name type="common">Lone star tick</name>
    <dbReference type="NCBI Taxonomy" id="6943"/>
    <lineage>
        <taxon>Eukaryota</taxon>
        <taxon>Metazoa</taxon>
        <taxon>Ecdysozoa</taxon>
        <taxon>Arthropoda</taxon>
        <taxon>Chelicerata</taxon>
        <taxon>Arachnida</taxon>
        <taxon>Acari</taxon>
        <taxon>Parasitiformes</taxon>
        <taxon>Ixodida</taxon>
        <taxon>Ixodoidea</taxon>
        <taxon>Ixodidae</taxon>
        <taxon>Amblyomminae</taxon>
        <taxon>Amblyomma</taxon>
    </lineage>
</organism>
<dbReference type="Pfam" id="PF00170">
    <property type="entry name" value="bZIP_1"/>
    <property type="match status" value="1"/>
</dbReference>
<keyword evidence="3" id="KW-0805">Transcription regulation</keyword>
<feature type="domain" description="BZIP" evidence="8">
    <location>
        <begin position="356"/>
        <end position="419"/>
    </location>
</feature>
<dbReference type="EMBL" id="GBZX01001340">
    <property type="protein sequence ID" value="JAG91400.1"/>
    <property type="molecule type" value="mRNA"/>
</dbReference>
<dbReference type="Gene3D" id="1.20.5.170">
    <property type="match status" value="1"/>
</dbReference>
<evidence type="ECO:0000256" key="2">
    <source>
        <dbReference type="ARBA" id="ARBA00007163"/>
    </source>
</evidence>
<dbReference type="PANTHER" id="PTHR13044">
    <property type="entry name" value="ACTIVATING TRANSCRIPTION FACTOR ATF 4/5"/>
    <property type="match status" value="1"/>
</dbReference>
<evidence type="ECO:0000256" key="3">
    <source>
        <dbReference type="ARBA" id="ARBA00023015"/>
    </source>
</evidence>
<accession>A0A0C9R314</accession>
<evidence type="ECO:0000256" key="1">
    <source>
        <dbReference type="ARBA" id="ARBA00004123"/>
    </source>
</evidence>
<dbReference type="FunFam" id="1.20.5.170:FF:000021">
    <property type="entry name" value="Cyclic AMP-dependent transcription factor ATF-4"/>
    <property type="match status" value="1"/>
</dbReference>
<sequence length="427" mass="45787">MDASWDLDSIVEHCCSKLAHEGELQSFEDAGNLDWLDEKVDLSAWTQLDFPDDLPSVMLEASDLQAAFQLPQSSNCGVAPKPYGFWESQAASPYPNFLSPPVSPTPTAVVPNVDVFINFDGQNHCEASHAYQSIDGGETSSANSLSPPPTPSALGVPFVAAPEESQYAVASTPASPSYFAAHCSHVGSPVEILQSDGTAGSHFEVSEEFPCVAKSEPTSPLQFADSRAASPVESVVVSIDPVSPSATHDSPSTVLDVDDTDLVPFDKPQSPSSSCSVLSLASVAETVTIDVPTCASPGREVGGGCEDDPMDADFTPEASGSDSESGLDSTSGSEAPPPRKRKRTVQRRPRTSKDKSSRKERKRLQNKDAATRYRQKKKKEFSKIEEELAALETTNVSLQTEAQRITNEISYLKGLMRELFKAKGLIK</sequence>
<comment type="similarity">
    <text evidence="2">Belongs to the bZIP family.</text>
</comment>
<evidence type="ECO:0000256" key="5">
    <source>
        <dbReference type="ARBA" id="ARBA00023163"/>
    </source>
</evidence>
<protein>
    <submittedName>
        <fullName evidence="9">Putative cyclic amp-dependent transcription factor atf-4</fullName>
    </submittedName>
</protein>